<evidence type="ECO:0000313" key="2">
    <source>
        <dbReference type="EMBL" id="MFC7614629.1"/>
    </source>
</evidence>
<name>A0ABW2TMN2_9PSEU</name>
<accession>A0ABW2TMN2</accession>
<keyword evidence="3" id="KW-1185">Reference proteome</keyword>
<evidence type="ECO:0000256" key="1">
    <source>
        <dbReference type="SAM" id="Phobius"/>
    </source>
</evidence>
<evidence type="ECO:0000313" key="3">
    <source>
        <dbReference type="Proteomes" id="UP001596512"/>
    </source>
</evidence>
<dbReference type="Proteomes" id="UP001596512">
    <property type="component" value="Unassembled WGS sequence"/>
</dbReference>
<dbReference type="EMBL" id="JBHTEY010000004">
    <property type="protein sequence ID" value="MFC7614629.1"/>
    <property type="molecule type" value="Genomic_DNA"/>
</dbReference>
<keyword evidence="1" id="KW-0472">Membrane</keyword>
<comment type="caution">
    <text evidence="2">The sequence shown here is derived from an EMBL/GenBank/DDBJ whole genome shotgun (WGS) entry which is preliminary data.</text>
</comment>
<keyword evidence="1" id="KW-1133">Transmembrane helix</keyword>
<sequence length="114" mass="11985">MTWLIHDVDPWRTDRVVFEADGTAVVETTNLMAGQSTVRRKLDKPVQLTALLTTIGLRGPAPSPAPGVAPVAQRTPVPAAVGTDARWEWGIGGVLVGLAAAGLVVAARRVRAAR</sequence>
<gene>
    <name evidence="2" type="ORF">ACFQV2_14925</name>
</gene>
<keyword evidence="1" id="KW-0812">Transmembrane</keyword>
<feature type="transmembrane region" description="Helical" evidence="1">
    <location>
        <begin position="89"/>
        <end position="107"/>
    </location>
</feature>
<protein>
    <submittedName>
        <fullName evidence="2">Uncharacterized protein</fullName>
    </submittedName>
</protein>
<proteinExistence type="predicted"/>
<reference evidence="3" key="1">
    <citation type="journal article" date="2019" name="Int. J. Syst. Evol. Microbiol.">
        <title>The Global Catalogue of Microorganisms (GCM) 10K type strain sequencing project: providing services to taxonomists for standard genome sequencing and annotation.</title>
        <authorList>
            <consortium name="The Broad Institute Genomics Platform"/>
            <consortium name="The Broad Institute Genome Sequencing Center for Infectious Disease"/>
            <person name="Wu L."/>
            <person name="Ma J."/>
        </authorList>
    </citation>
    <scope>NUCLEOTIDE SEQUENCE [LARGE SCALE GENOMIC DNA]</scope>
    <source>
        <strain evidence="3">JCM 17695</strain>
    </source>
</reference>
<organism evidence="2 3">
    <name type="scientific">Actinokineospora soli</name>
    <dbReference type="NCBI Taxonomy" id="1048753"/>
    <lineage>
        <taxon>Bacteria</taxon>
        <taxon>Bacillati</taxon>
        <taxon>Actinomycetota</taxon>
        <taxon>Actinomycetes</taxon>
        <taxon>Pseudonocardiales</taxon>
        <taxon>Pseudonocardiaceae</taxon>
        <taxon>Actinokineospora</taxon>
    </lineage>
</organism>